<keyword evidence="1 6" id="KW-0723">Serine/threonine-protein kinase</keyword>
<evidence type="ECO:0000313" key="8">
    <source>
        <dbReference type="EnsemblMetazoa" id="RPRC009518-PA"/>
    </source>
</evidence>
<evidence type="ECO:0000256" key="4">
    <source>
        <dbReference type="ARBA" id="ARBA00022777"/>
    </source>
</evidence>
<dbReference type="eggNOG" id="KOG0583">
    <property type="taxonomic scope" value="Eukaryota"/>
</dbReference>
<evidence type="ECO:0000256" key="5">
    <source>
        <dbReference type="ARBA" id="ARBA00022840"/>
    </source>
</evidence>
<dbReference type="Gene3D" id="1.10.510.10">
    <property type="entry name" value="Transferase(Phosphotransferase) domain 1"/>
    <property type="match status" value="1"/>
</dbReference>
<dbReference type="AlphaFoldDB" id="T1HZP8"/>
<name>T1HZP8_RHOPR</name>
<keyword evidence="4" id="KW-0418">Kinase</keyword>
<sequence length="185" mass="21473">MIDQEKEISEEEASTTMVEGVRHLPPRRSELYDLGDFGYVLGKKIGEGTYARVHKAYYYDFKRGIRLQLACKIFDLKDAPKGSMRESHAKIWYGQIISALQYMHSRNIVHRDLKCENIIITSRYNLKVGDFGFATIIQENETSRTFCGSLAYASPEITRGIPYKYLFYSILFIYLLLEIEIRLCS</sequence>
<dbReference type="PANTHER" id="PTHR24346:SF82">
    <property type="entry name" value="KP78A-RELATED"/>
    <property type="match status" value="1"/>
</dbReference>
<reference evidence="8" key="1">
    <citation type="submission" date="2015-05" db="UniProtKB">
        <authorList>
            <consortium name="EnsemblMetazoa"/>
        </authorList>
    </citation>
    <scope>IDENTIFICATION</scope>
</reference>
<evidence type="ECO:0000259" key="7">
    <source>
        <dbReference type="PROSITE" id="PS50011"/>
    </source>
</evidence>
<evidence type="ECO:0000256" key="6">
    <source>
        <dbReference type="RuleBase" id="RU000304"/>
    </source>
</evidence>
<dbReference type="VEuPathDB" id="VectorBase:RPRC009518"/>
<dbReference type="Proteomes" id="UP000015103">
    <property type="component" value="Unassembled WGS sequence"/>
</dbReference>
<evidence type="ECO:0000313" key="9">
    <source>
        <dbReference type="Proteomes" id="UP000015103"/>
    </source>
</evidence>
<dbReference type="SUPFAM" id="SSF56112">
    <property type="entry name" value="Protein kinase-like (PK-like)"/>
    <property type="match status" value="1"/>
</dbReference>
<dbReference type="InterPro" id="IPR000719">
    <property type="entry name" value="Prot_kinase_dom"/>
</dbReference>
<dbReference type="PROSITE" id="PS50011">
    <property type="entry name" value="PROTEIN_KINASE_DOM"/>
    <property type="match status" value="1"/>
</dbReference>
<protein>
    <submittedName>
        <fullName evidence="8">Protein kinase domain-containing protein</fullName>
    </submittedName>
</protein>
<dbReference type="PROSITE" id="PS00108">
    <property type="entry name" value="PROTEIN_KINASE_ST"/>
    <property type="match status" value="1"/>
</dbReference>
<dbReference type="HOGENOM" id="CLU_1464837_0_0_1"/>
<organism evidence="8 9">
    <name type="scientific">Rhodnius prolixus</name>
    <name type="common">Triatomid bug</name>
    <dbReference type="NCBI Taxonomy" id="13249"/>
    <lineage>
        <taxon>Eukaryota</taxon>
        <taxon>Metazoa</taxon>
        <taxon>Ecdysozoa</taxon>
        <taxon>Arthropoda</taxon>
        <taxon>Hexapoda</taxon>
        <taxon>Insecta</taxon>
        <taxon>Pterygota</taxon>
        <taxon>Neoptera</taxon>
        <taxon>Paraneoptera</taxon>
        <taxon>Hemiptera</taxon>
        <taxon>Heteroptera</taxon>
        <taxon>Panheteroptera</taxon>
        <taxon>Cimicomorpha</taxon>
        <taxon>Reduviidae</taxon>
        <taxon>Triatominae</taxon>
        <taxon>Rhodnius</taxon>
    </lineage>
</organism>
<dbReference type="SMART" id="SM00220">
    <property type="entry name" value="S_TKc"/>
    <property type="match status" value="1"/>
</dbReference>
<keyword evidence="2" id="KW-0808">Transferase</keyword>
<evidence type="ECO:0000256" key="1">
    <source>
        <dbReference type="ARBA" id="ARBA00022527"/>
    </source>
</evidence>
<dbReference type="InParanoid" id="T1HZP8"/>
<keyword evidence="9" id="KW-1185">Reference proteome</keyword>
<dbReference type="PANTHER" id="PTHR24346">
    <property type="entry name" value="MAP/MICROTUBULE AFFINITY-REGULATING KINASE"/>
    <property type="match status" value="1"/>
</dbReference>
<dbReference type="InterPro" id="IPR017441">
    <property type="entry name" value="Protein_kinase_ATP_BS"/>
</dbReference>
<proteinExistence type="inferred from homology"/>
<dbReference type="GO" id="GO:0000226">
    <property type="term" value="P:microtubule cytoskeleton organization"/>
    <property type="evidence" value="ECO:0007669"/>
    <property type="project" value="TreeGrafter"/>
</dbReference>
<keyword evidence="5 6" id="KW-0067">ATP-binding</keyword>
<keyword evidence="3 6" id="KW-0547">Nucleotide-binding</keyword>
<dbReference type="GO" id="GO:0005737">
    <property type="term" value="C:cytoplasm"/>
    <property type="evidence" value="ECO:0007669"/>
    <property type="project" value="TreeGrafter"/>
</dbReference>
<dbReference type="EMBL" id="ACPB03022713">
    <property type="status" value="NOT_ANNOTATED_CDS"/>
    <property type="molecule type" value="Genomic_DNA"/>
</dbReference>
<dbReference type="STRING" id="13249.T1HZP8"/>
<dbReference type="PROSITE" id="PS00107">
    <property type="entry name" value="PROTEIN_KINASE_ATP"/>
    <property type="match status" value="1"/>
</dbReference>
<evidence type="ECO:0000256" key="3">
    <source>
        <dbReference type="ARBA" id="ARBA00022741"/>
    </source>
</evidence>
<dbReference type="GO" id="GO:0050321">
    <property type="term" value="F:tau-protein kinase activity"/>
    <property type="evidence" value="ECO:0007669"/>
    <property type="project" value="TreeGrafter"/>
</dbReference>
<evidence type="ECO:0000256" key="2">
    <source>
        <dbReference type="ARBA" id="ARBA00022679"/>
    </source>
</evidence>
<feature type="domain" description="Protein kinase" evidence="7">
    <location>
        <begin position="1"/>
        <end position="185"/>
    </location>
</feature>
<dbReference type="InterPro" id="IPR008271">
    <property type="entry name" value="Ser/Thr_kinase_AS"/>
</dbReference>
<dbReference type="GO" id="GO:0035556">
    <property type="term" value="P:intracellular signal transduction"/>
    <property type="evidence" value="ECO:0007669"/>
    <property type="project" value="TreeGrafter"/>
</dbReference>
<dbReference type="EnsemblMetazoa" id="RPRC009518-RA">
    <property type="protein sequence ID" value="RPRC009518-PA"/>
    <property type="gene ID" value="RPRC009518"/>
</dbReference>
<comment type="similarity">
    <text evidence="6">Belongs to the protein kinase superfamily.</text>
</comment>
<dbReference type="Pfam" id="PF00069">
    <property type="entry name" value="Pkinase"/>
    <property type="match status" value="1"/>
</dbReference>
<accession>T1HZP8</accession>
<dbReference type="InterPro" id="IPR011009">
    <property type="entry name" value="Kinase-like_dom_sf"/>
</dbReference>
<dbReference type="GO" id="GO:0005524">
    <property type="term" value="F:ATP binding"/>
    <property type="evidence" value="ECO:0007669"/>
    <property type="project" value="UniProtKB-UniRule"/>
</dbReference>